<organism evidence="2 3">
    <name type="scientific">Xylaria bambusicola</name>
    <dbReference type="NCBI Taxonomy" id="326684"/>
    <lineage>
        <taxon>Eukaryota</taxon>
        <taxon>Fungi</taxon>
        <taxon>Dikarya</taxon>
        <taxon>Ascomycota</taxon>
        <taxon>Pezizomycotina</taxon>
        <taxon>Sordariomycetes</taxon>
        <taxon>Xylariomycetidae</taxon>
        <taxon>Xylariales</taxon>
        <taxon>Xylariaceae</taxon>
        <taxon>Xylaria</taxon>
    </lineage>
</organism>
<name>A0AAN7Z6T5_9PEZI</name>
<feature type="compositionally biased region" description="Basic and acidic residues" evidence="1">
    <location>
        <begin position="12"/>
        <end position="30"/>
    </location>
</feature>
<evidence type="ECO:0000313" key="2">
    <source>
        <dbReference type="EMBL" id="KAK5632417.1"/>
    </source>
</evidence>
<dbReference type="EMBL" id="JAWHQM010000025">
    <property type="protein sequence ID" value="KAK5632417.1"/>
    <property type="molecule type" value="Genomic_DNA"/>
</dbReference>
<reference evidence="2 3" key="1">
    <citation type="submission" date="2023-10" db="EMBL/GenBank/DDBJ databases">
        <title>Draft genome sequence of Xylaria bambusicola isolate GMP-LS, the root and basal stem rot pathogen of sugarcane in Indonesia.</title>
        <authorList>
            <person name="Selvaraj P."/>
            <person name="Muralishankar V."/>
            <person name="Muruganantham S."/>
            <person name="Sp S."/>
            <person name="Haryani S."/>
            <person name="Lau K.J.X."/>
            <person name="Naqvi N.I."/>
        </authorList>
    </citation>
    <scope>NUCLEOTIDE SEQUENCE [LARGE SCALE GENOMIC DNA]</scope>
    <source>
        <strain evidence="2">GMP-LS</strain>
    </source>
</reference>
<dbReference type="Proteomes" id="UP001305414">
    <property type="component" value="Unassembled WGS sequence"/>
</dbReference>
<proteinExistence type="predicted"/>
<keyword evidence="3" id="KW-1185">Reference proteome</keyword>
<dbReference type="AlphaFoldDB" id="A0AAN7Z6T5"/>
<evidence type="ECO:0000256" key="1">
    <source>
        <dbReference type="SAM" id="MobiDB-lite"/>
    </source>
</evidence>
<comment type="caution">
    <text evidence="2">The sequence shown here is derived from an EMBL/GenBank/DDBJ whole genome shotgun (WGS) entry which is preliminary data.</text>
</comment>
<protein>
    <submittedName>
        <fullName evidence="2">Uncharacterized protein</fullName>
    </submittedName>
</protein>
<sequence>MTWSAENVEFEDTNKEFNTKEDRGEEDAKKPSVYGSIHGESGVCMSGTPITIVILRDILLAYI</sequence>
<feature type="region of interest" description="Disordered" evidence="1">
    <location>
        <begin position="1"/>
        <end position="33"/>
    </location>
</feature>
<accession>A0AAN7Z6T5</accession>
<evidence type="ECO:0000313" key="3">
    <source>
        <dbReference type="Proteomes" id="UP001305414"/>
    </source>
</evidence>
<gene>
    <name evidence="2" type="ORF">RRF57_008131</name>
</gene>